<evidence type="ECO:0000313" key="5">
    <source>
        <dbReference type="Proteomes" id="UP000576480"/>
    </source>
</evidence>
<dbReference type="EMBL" id="BLRV01000087">
    <property type="protein sequence ID" value="GFP21708.1"/>
    <property type="molecule type" value="Genomic_DNA"/>
</dbReference>
<dbReference type="RefSeq" id="WP_176226810.1">
    <property type="nucleotide sequence ID" value="NZ_BLRV01000087.1"/>
</dbReference>
<organism evidence="3 6">
    <name type="scientific">Candidatus Hakubella thermalkaliphila</name>
    <dbReference type="NCBI Taxonomy" id="2754717"/>
    <lineage>
        <taxon>Bacteria</taxon>
        <taxon>Bacillati</taxon>
        <taxon>Actinomycetota</taxon>
        <taxon>Actinomycetota incertae sedis</taxon>
        <taxon>Candidatus Hakubellales</taxon>
        <taxon>Candidatus Hakubellaceae</taxon>
        <taxon>Candidatus Hakubella</taxon>
    </lineage>
</organism>
<accession>A0A6V8NN23</accession>
<name>A0A6V8NN23_9ACTN</name>
<evidence type="ECO:0000313" key="4">
    <source>
        <dbReference type="EMBL" id="GFP35448.1"/>
    </source>
</evidence>
<dbReference type="AlphaFoldDB" id="A0A6V8NN23"/>
<protein>
    <recommendedName>
        <fullName evidence="7">ATPase</fullName>
    </recommendedName>
</protein>
<feature type="region of interest" description="Disordered" evidence="2">
    <location>
        <begin position="141"/>
        <end position="162"/>
    </location>
</feature>
<evidence type="ECO:0000313" key="6">
    <source>
        <dbReference type="Proteomes" id="UP000580051"/>
    </source>
</evidence>
<sequence length="162" mass="18932">METFEQIDRIEKMISEARRLPFTSNIIVNEEEMYDLIDELRQILPEEFKQARWIVKERQEMLEEAKKDAERLVQEAIERAEKLVGETEIVKKATRQAEEIIRAAETRARTIRMEAEDYADEKLANIQAILHKLLTTVEKGREQLQGKPAEGEVMPQAYSEEG</sequence>
<reference evidence="5 6" key="1">
    <citation type="journal article" date="2020" name="Front. Microbiol.">
        <title>Single-cell genomics of novel Actinobacteria with the Wood-Ljungdahl pathway discovered in a serpentinizing system.</title>
        <authorList>
            <person name="Merino N."/>
            <person name="Kawai M."/>
            <person name="Boyd E.S."/>
            <person name="Colman D.R."/>
            <person name="McGlynn S.E."/>
            <person name="Nealson K.H."/>
            <person name="Kurokawa K."/>
            <person name="Hongoh Y."/>
        </authorList>
    </citation>
    <scope>NUCLEOTIDE SEQUENCE [LARGE SCALE GENOMIC DNA]</scope>
    <source>
        <strain evidence="3 6">S06</strain>
        <strain evidence="4 5">S43</strain>
    </source>
</reference>
<feature type="coiled-coil region" evidence="1">
    <location>
        <begin position="55"/>
        <end position="121"/>
    </location>
</feature>
<evidence type="ECO:0008006" key="7">
    <source>
        <dbReference type="Google" id="ProtNLM"/>
    </source>
</evidence>
<dbReference type="Proteomes" id="UP000580051">
    <property type="component" value="Unassembled WGS sequence"/>
</dbReference>
<evidence type="ECO:0000256" key="2">
    <source>
        <dbReference type="SAM" id="MobiDB-lite"/>
    </source>
</evidence>
<dbReference type="Proteomes" id="UP000576480">
    <property type="component" value="Unassembled WGS sequence"/>
</dbReference>
<keyword evidence="1" id="KW-0175">Coiled coil</keyword>
<dbReference type="EMBL" id="BLSB01000106">
    <property type="protein sequence ID" value="GFP35448.1"/>
    <property type="molecule type" value="Genomic_DNA"/>
</dbReference>
<gene>
    <name evidence="3" type="ORF">HKBW3S06_00935</name>
    <name evidence="4" type="ORF">HKBW3S43_01239</name>
</gene>
<evidence type="ECO:0000256" key="1">
    <source>
        <dbReference type="SAM" id="Coils"/>
    </source>
</evidence>
<comment type="caution">
    <text evidence="3">The sequence shown here is derived from an EMBL/GenBank/DDBJ whole genome shotgun (WGS) entry which is preliminary data.</text>
</comment>
<proteinExistence type="predicted"/>
<evidence type="ECO:0000313" key="3">
    <source>
        <dbReference type="EMBL" id="GFP21708.1"/>
    </source>
</evidence>